<evidence type="ECO:0000313" key="2">
    <source>
        <dbReference type="EMBL" id="KAK7081438.1"/>
    </source>
</evidence>
<organism evidence="2 3">
    <name type="scientific">Halocaridina rubra</name>
    <name type="common">Hawaiian red shrimp</name>
    <dbReference type="NCBI Taxonomy" id="373956"/>
    <lineage>
        <taxon>Eukaryota</taxon>
        <taxon>Metazoa</taxon>
        <taxon>Ecdysozoa</taxon>
        <taxon>Arthropoda</taxon>
        <taxon>Crustacea</taxon>
        <taxon>Multicrustacea</taxon>
        <taxon>Malacostraca</taxon>
        <taxon>Eumalacostraca</taxon>
        <taxon>Eucarida</taxon>
        <taxon>Decapoda</taxon>
        <taxon>Pleocyemata</taxon>
        <taxon>Caridea</taxon>
        <taxon>Atyoidea</taxon>
        <taxon>Atyidae</taxon>
        <taxon>Halocaridina</taxon>
    </lineage>
</organism>
<accession>A0AAN8XGZ9</accession>
<dbReference type="Proteomes" id="UP001381693">
    <property type="component" value="Unassembled WGS sequence"/>
</dbReference>
<comment type="caution">
    <text evidence="2">The sequence shown here is derived from an EMBL/GenBank/DDBJ whole genome shotgun (WGS) entry which is preliminary data.</text>
</comment>
<name>A0AAN8XGZ9_HALRR</name>
<feature type="region of interest" description="Disordered" evidence="1">
    <location>
        <begin position="44"/>
        <end position="81"/>
    </location>
</feature>
<feature type="region of interest" description="Disordered" evidence="1">
    <location>
        <begin position="1"/>
        <end position="26"/>
    </location>
</feature>
<feature type="non-terminal residue" evidence="2">
    <location>
        <position position="1"/>
    </location>
</feature>
<proteinExistence type="predicted"/>
<gene>
    <name evidence="2" type="ORF">SK128_009136</name>
</gene>
<feature type="compositionally biased region" description="Polar residues" evidence="1">
    <location>
        <begin position="12"/>
        <end position="26"/>
    </location>
</feature>
<feature type="compositionally biased region" description="Pro residues" evidence="1">
    <location>
        <begin position="49"/>
        <end position="58"/>
    </location>
</feature>
<dbReference type="AlphaFoldDB" id="A0AAN8XGZ9"/>
<dbReference type="EMBL" id="JAXCGZ010004901">
    <property type="protein sequence ID" value="KAK7081438.1"/>
    <property type="molecule type" value="Genomic_DNA"/>
</dbReference>
<sequence length="81" mass="8341">HAFRRRKEKQINPPTSGMISPPLTLSTTNVFSGPPISSALTFTSLGAPPLSPGGPLPSPLSLVTTSYPPASPPESASTKSE</sequence>
<evidence type="ECO:0000313" key="3">
    <source>
        <dbReference type="Proteomes" id="UP001381693"/>
    </source>
</evidence>
<feature type="compositionally biased region" description="Low complexity" evidence="1">
    <location>
        <begin position="59"/>
        <end position="81"/>
    </location>
</feature>
<reference evidence="2 3" key="1">
    <citation type="submission" date="2023-11" db="EMBL/GenBank/DDBJ databases">
        <title>Halocaridina rubra genome assembly.</title>
        <authorList>
            <person name="Smith C."/>
        </authorList>
    </citation>
    <scope>NUCLEOTIDE SEQUENCE [LARGE SCALE GENOMIC DNA]</scope>
    <source>
        <strain evidence="2">EP-1</strain>
        <tissue evidence="2">Whole</tissue>
    </source>
</reference>
<evidence type="ECO:0000256" key="1">
    <source>
        <dbReference type="SAM" id="MobiDB-lite"/>
    </source>
</evidence>
<protein>
    <submittedName>
        <fullName evidence="2">Uncharacterized protein</fullName>
    </submittedName>
</protein>
<keyword evidence="3" id="KW-1185">Reference proteome</keyword>